<evidence type="ECO:0000313" key="4">
    <source>
        <dbReference type="Proteomes" id="UP000184111"/>
    </source>
</evidence>
<reference evidence="3 4" key="1">
    <citation type="submission" date="2016-11" db="EMBL/GenBank/DDBJ databases">
        <authorList>
            <person name="Jaros S."/>
            <person name="Januszkiewicz K."/>
            <person name="Wedrychowicz H."/>
        </authorList>
    </citation>
    <scope>NUCLEOTIDE SEQUENCE [LARGE SCALE GENOMIC DNA]</scope>
    <source>
        <strain evidence="3 4">CGMCC 4.2025</strain>
    </source>
</reference>
<evidence type="ECO:0000259" key="2">
    <source>
        <dbReference type="PROSITE" id="PS51464"/>
    </source>
</evidence>
<dbReference type="InterPro" id="IPR035490">
    <property type="entry name" value="GlmS/FrlB_SIS"/>
</dbReference>
<dbReference type="Proteomes" id="UP000184111">
    <property type="component" value="Unassembled WGS sequence"/>
</dbReference>
<dbReference type="InterPro" id="IPR001347">
    <property type="entry name" value="SIS_dom"/>
</dbReference>
<dbReference type="GO" id="GO:0016853">
    <property type="term" value="F:isomerase activity"/>
    <property type="evidence" value="ECO:0007669"/>
    <property type="project" value="UniProtKB-KW"/>
</dbReference>
<dbReference type="SUPFAM" id="SSF53697">
    <property type="entry name" value="SIS domain"/>
    <property type="match status" value="1"/>
</dbReference>
<dbReference type="CDD" id="cd05008">
    <property type="entry name" value="SIS_GlmS_GlmD_1"/>
    <property type="match status" value="1"/>
</dbReference>
<keyword evidence="3" id="KW-0413">Isomerase</keyword>
<dbReference type="PANTHER" id="PTHR10937">
    <property type="entry name" value="GLUCOSAMINE--FRUCTOSE-6-PHOSPHATE AMINOTRANSFERASE, ISOMERIZING"/>
    <property type="match status" value="1"/>
</dbReference>
<organism evidence="3 4">
    <name type="scientific">Actinacidiphila paucisporea</name>
    <dbReference type="NCBI Taxonomy" id="310782"/>
    <lineage>
        <taxon>Bacteria</taxon>
        <taxon>Bacillati</taxon>
        <taxon>Actinomycetota</taxon>
        <taxon>Actinomycetes</taxon>
        <taxon>Kitasatosporales</taxon>
        <taxon>Streptomycetaceae</taxon>
        <taxon>Actinacidiphila</taxon>
    </lineage>
</organism>
<name>A0A1M6WRS2_9ACTN</name>
<dbReference type="InterPro" id="IPR035466">
    <property type="entry name" value="GlmS/AgaS_SIS"/>
</dbReference>
<dbReference type="Gene3D" id="3.40.50.10490">
    <property type="entry name" value="Glucose-6-phosphate isomerase like protein, domain 1"/>
    <property type="match status" value="3"/>
</dbReference>
<proteinExistence type="predicted"/>
<dbReference type="EMBL" id="FRBI01000002">
    <property type="protein sequence ID" value="SHK96418.1"/>
    <property type="molecule type" value="Genomic_DNA"/>
</dbReference>
<dbReference type="GO" id="GO:0097367">
    <property type="term" value="F:carbohydrate derivative binding"/>
    <property type="evidence" value="ECO:0007669"/>
    <property type="project" value="InterPro"/>
</dbReference>
<feature type="domain" description="SIS" evidence="2">
    <location>
        <begin position="27"/>
        <end position="168"/>
    </location>
</feature>
<dbReference type="OrthoDB" id="367283at2"/>
<evidence type="ECO:0000256" key="1">
    <source>
        <dbReference type="ARBA" id="ARBA00022737"/>
    </source>
</evidence>
<dbReference type="STRING" id="310782.SAMN05216499_102191"/>
<dbReference type="InterPro" id="IPR046348">
    <property type="entry name" value="SIS_dom_sf"/>
</dbReference>
<accession>A0A1M6WRS2</accession>
<sequence length="296" mass="31323">MPVSLTTAEITSQPDCWLRAASIAAEAADRLPQRGERVAVIGCGTSWFMAQSYAALREQAGHGVTDAFAASEFPFGRDYDRVLAITRSGTTTEVLRAATRLRSADVRVVAVTADPDTPVREAADEVVVLDFADERSVVQTRFATTALALLRAHLGHDLTAAVADARTAVAADLPEALPAAEQTTFLGTGWTYGLAQEAALKMREAAGAWTESYPAMEYRHGPISITGPGRTVWAFGALPAGLADDVAAVGGTLESRPDLDPLADLVRAQRLAVAVAERSGLDPDRPRNLTRSVVLG</sequence>
<dbReference type="Pfam" id="PF01380">
    <property type="entry name" value="SIS"/>
    <property type="match status" value="1"/>
</dbReference>
<dbReference type="RefSeq" id="WP_073493810.1">
    <property type="nucleotide sequence ID" value="NZ_FRBI01000002.1"/>
</dbReference>
<evidence type="ECO:0000313" key="3">
    <source>
        <dbReference type="EMBL" id="SHK96418.1"/>
    </source>
</evidence>
<dbReference type="GO" id="GO:1901135">
    <property type="term" value="P:carbohydrate derivative metabolic process"/>
    <property type="evidence" value="ECO:0007669"/>
    <property type="project" value="InterPro"/>
</dbReference>
<dbReference type="CDD" id="cd05009">
    <property type="entry name" value="SIS_GlmS_GlmD_2"/>
    <property type="match status" value="1"/>
</dbReference>
<gene>
    <name evidence="3" type="ORF">SAMN05216499_102191</name>
</gene>
<keyword evidence="4" id="KW-1185">Reference proteome</keyword>
<dbReference type="AlphaFoldDB" id="A0A1M6WRS2"/>
<dbReference type="PROSITE" id="PS51464">
    <property type="entry name" value="SIS"/>
    <property type="match status" value="1"/>
</dbReference>
<protein>
    <submittedName>
        <fullName evidence="3">Fructoselysine-6-P-deglycase FrlB with duplicated sugar isomerase (SIS) domain</fullName>
    </submittedName>
</protein>
<keyword evidence="1" id="KW-0677">Repeat</keyword>